<dbReference type="HAMAP" id="MF_00161">
    <property type="entry name" value="LspA"/>
    <property type="match status" value="1"/>
</dbReference>
<evidence type="ECO:0000256" key="10">
    <source>
        <dbReference type="RuleBase" id="RU004181"/>
    </source>
</evidence>
<evidence type="ECO:0000256" key="5">
    <source>
        <dbReference type="ARBA" id="ARBA00022750"/>
    </source>
</evidence>
<keyword evidence="4 9" id="KW-0812">Transmembrane</keyword>
<feature type="transmembrane region" description="Helical" evidence="9">
    <location>
        <begin position="87"/>
        <end position="104"/>
    </location>
</feature>
<dbReference type="Pfam" id="PF01252">
    <property type="entry name" value="Peptidase_A8"/>
    <property type="match status" value="1"/>
</dbReference>
<proteinExistence type="inferred from homology"/>
<organism evidence="11">
    <name type="scientific">Desulfobacca acetoxidans</name>
    <dbReference type="NCBI Taxonomy" id="60893"/>
    <lineage>
        <taxon>Bacteria</taxon>
        <taxon>Pseudomonadati</taxon>
        <taxon>Thermodesulfobacteriota</taxon>
        <taxon>Desulfobaccia</taxon>
        <taxon>Desulfobaccales</taxon>
        <taxon>Desulfobaccaceae</taxon>
        <taxon>Desulfobacca</taxon>
    </lineage>
</organism>
<accession>A0A7C3V7F3</accession>
<dbReference type="InterPro" id="IPR001872">
    <property type="entry name" value="Peptidase_A8"/>
</dbReference>
<dbReference type="EC" id="3.4.23.36" evidence="9"/>
<keyword evidence="8 9" id="KW-0472">Membrane</keyword>
<evidence type="ECO:0000256" key="6">
    <source>
        <dbReference type="ARBA" id="ARBA00022801"/>
    </source>
</evidence>
<feature type="transmembrane region" description="Helical" evidence="9">
    <location>
        <begin position="60"/>
        <end position="80"/>
    </location>
</feature>
<dbReference type="AlphaFoldDB" id="A0A7C3V7F3"/>
<keyword evidence="3 9" id="KW-0645">Protease</keyword>
<sequence>MPLMLLGVAGFSFFLDQATKRLVARRLAAGQSVPLTSWLSIKRMNNTWGLPLLRNPRGQIMLLAAVVGGVCLLVWQGLFFQRPAAQVGLGLALGGATGNVYDQFRRGAVLDFLDLGWWPVFNLADAAITMGVLTALWFFSW</sequence>
<dbReference type="GO" id="GO:0004190">
    <property type="term" value="F:aspartic-type endopeptidase activity"/>
    <property type="evidence" value="ECO:0007669"/>
    <property type="project" value="UniProtKB-UniRule"/>
</dbReference>
<feature type="active site" evidence="9">
    <location>
        <position position="125"/>
    </location>
</feature>
<evidence type="ECO:0000256" key="4">
    <source>
        <dbReference type="ARBA" id="ARBA00022692"/>
    </source>
</evidence>
<feature type="active site" evidence="9">
    <location>
        <position position="111"/>
    </location>
</feature>
<keyword evidence="5 9" id="KW-0064">Aspartyl protease</keyword>
<evidence type="ECO:0000256" key="7">
    <source>
        <dbReference type="ARBA" id="ARBA00022989"/>
    </source>
</evidence>
<dbReference type="PANTHER" id="PTHR33695:SF1">
    <property type="entry name" value="LIPOPROTEIN SIGNAL PEPTIDASE"/>
    <property type="match status" value="1"/>
</dbReference>
<dbReference type="PRINTS" id="PR00781">
    <property type="entry name" value="LIPOSIGPTASE"/>
</dbReference>
<evidence type="ECO:0000256" key="1">
    <source>
        <dbReference type="ARBA" id="ARBA00006139"/>
    </source>
</evidence>
<feature type="transmembrane region" description="Helical" evidence="9">
    <location>
        <begin position="116"/>
        <end position="139"/>
    </location>
</feature>
<evidence type="ECO:0000256" key="2">
    <source>
        <dbReference type="ARBA" id="ARBA00022475"/>
    </source>
</evidence>
<comment type="function">
    <text evidence="9">This protein specifically catalyzes the removal of signal peptides from prolipoproteins.</text>
</comment>
<comment type="caution">
    <text evidence="9">Lacks conserved residue(s) required for the propagation of feature annotation.</text>
</comment>
<dbReference type="PANTHER" id="PTHR33695">
    <property type="entry name" value="LIPOPROTEIN SIGNAL PEPTIDASE"/>
    <property type="match status" value="1"/>
</dbReference>
<comment type="subcellular location">
    <subcellularLocation>
        <location evidence="9">Cell membrane</location>
        <topology evidence="9">Multi-pass membrane protein</topology>
    </subcellularLocation>
</comment>
<gene>
    <name evidence="9" type="primary">lspA</name>
    <name evidence="11" type="ORF">ENW96_06875</name>
</gene>
<keyword evidence="7 9" id="KW-1133">Transmembrane helix</keyword>
<protein>
    <recommendedName>
        <fullName evidence="9">Lipoprotein signal peptidase</fullName>
        <ecNumber evidence="9">3.4.23.36</ecNumber>
    </recommendedName>
    <alternativeName>
        <fullName evidence="9">Prolipoprotein signal peptidase</fullName>
    </alternativeName>
    <alternativeName>
        <fullName evidence="9">Signal peptidase II</fullName>
        <shortName evidence="9">SPase II</shortName>
    </alternativeName>
</protein>
<evidence type="ECO:0000256" key="3">
    <source>
        <dbReference type="ARBA" id="ARBA00022670"/>
    </source>
</evidence>
<comment type="pathway">
    <text evidence="9">Protein modification; lipoprotein biosynthesis (signal peptide cleavage).</text>
</comment>
<evidence type="ECO:0000313" key="11">
    <source>
        <dbReference type="EMBL" id="HGF34099.1"/>
    </source>
</evidence>
<comment type="similarity">
    <text evidence="1 9 10">Belongs to the peptidase A8 family.</text>
</comment>
<dbReference type="GO" id="GO:0006508">
    <property type="term" value="P:proteolysis"/>
    <property type="evidence" value="ECO:0007669"/>
    <property type="project" value="UniProtKB-KW"/>
</dbReference>
<dbReference type="GO" id="GO:0005886">
    <property type="term" value="C:plasma membrane"/>
    <property type="evidence" value="ECO:0007669"/>
    <property type="project" value="UniProtKB-SubCell"/>
</dbReference>
<dbReference type="EMBL" id="DTMF01000173">
    <property type="protein sequence ID" value="HGF34099.1"/>
    <property type="molecule type" value="Genomic_DNA"/>
</dbReference>
<evidence type="ECO:0000256" key="9">
    <source>
        <dbReference type="HAMAP-Rule" id="MF_00161"/>
    </source>
</evidence>
<name>A0A7C3V7F3_9BACT</name>
<evidence type="ECO:0000256" key="8">
    <source>
        <dbReference type="ARBA" id="ARBA00023136"/>
    </source>
</evidence>
<comment type="catalytic activity">
    <reaction evidence="9">
        <text>Release of signal peptides from bacterial membrane prolipoproteins. Hydrolyzes -Xaa-Yaa-Zaa-|-(S,diacylglyceryl)Cys-, in which Xaa is hydrophobic (preferably Leu), and Yaa (Ala or Ser) and Zaa (Gly or Ala) have small, neutral side chains.</text>
        <dbReference type="EC" id="3.4.23.36"/>
    </reaction>
</comment>
<keyword evidence="2 9" id="KW-1003">Cell membrane</keyword>
<reference evidence="11" key="1">
    <citation type="journal article" date="2020" name="mSystems">
        <title>Genome- and Community-Level Interaction Insights into Carbon Utilization and Element Cycling Functions of Hydrothermarchaeota in Hydrothermal Sediment.</title>
        <authorList>
            <person name="Zhou Z."/>
            <person name="Liu Y."/>
            <person name="Xu W."/>
            <person name="Pan J."/>
            <person name="Luo Z.H."/>
            <person name="Li M."/>
        </authorList>
    </citation>
    <scope>NUCLEOTIDE SEQUENCE [LARGE SCALE GENOMIC DNA]</scope>
    <source>
        <strain evidence="11">SpSt-897</strain>
    </source>
</reference>
<keyword evidence="6 9" id="KW-0378">Hydrolase</keyword>
<comment type="caution">
    <text evidence="11">The sequence shown here is derived from an EMBL/GenBank/DDBJ whole genome shotgun (WGS) entry which is preliminary data.</text>
</comment>